<keyword evidence="2 4" id="KW-0479">Metal-binding</keyword>
<keyword evidence="7" id="KW-1185">Reference proteome</keyword>
<dbReference type="Gene3D" id="1.10.630.10">
    <property type="entry name" value="Cytochrome P450"/>
    <property type="match status" value="1"/>
</dbReference>
<dbReference type="PRINTS" id="PR00385">
    <property type="entry name" value="P450"/>
</dbReference>
<evidence type="ECO:0000313" key="6">
    <source>
        <dbReference type="EMBL" id="KAK7205061.1"/>
    </source>
</evidence>
<gene>
    <name evidence="6" type="ORF">BZA70DRAFT_289703</name>
</gene>
<accession>A0ABR1F5F5</accession>
<evidence type="ECO:0000256" key="2">
    <source>
        <dbReference type="ARBA" id="ARBA00022723"/>
    </source>
</evidence>
<keyword evidence="3 4" id="KW-0408">Iron</keyword>
<evidence type="ECO:0000256" key="4">
    <source>
        <dbReference type="RuleBase" id="RU000461"/>
    </source>
</evidence>
<dbReference type="CDD" id="cd11061">
    <property type="entry name" value="CYP67-like"/>
    <property type="match status" value="1"/>
</dbReference>
<dbReference type="PROSITE" id="PS00086">
    <property type="entry name" value="CYTOCHROME_P450"/>
    <property type="match status" value="1"/>
</dbReference>
<evidence type="ECO:0000256" key="3">
    <source>
        <dbReference type="ARBA" id="ARBA00023004"/>
    </source>
</evidence>
<evidence type="ECO:0000256" key="5">
    <source>
        <dbReference type="SAM" id="SignalP"/>
    </source>
</evidence>
<dbReference type="EMBL" id="JBBJBU010000006">
    <property type="protein sequence ID" value="KAK7205061.1"/>
    <property type="molecule type" value="Genomic_DNA"/>
</dbReference>
<dbReference type="InterPro" id="IPR001128">
    <property type="entry name" value="Cyt_P450"/>
</dbReference>
<protein>
    <submittedName>
        <fullName evidence="6">Cytochrome p450 monooxygenase</fullName>
    </submittedName>
</protein>
<feature type="signal peptide" evidence="5">
    <location>
        <begin position="1"/>
        <end position="17"/>
    </location>
</feature>
<proteinExistence type="inferred from homology"/>
<comment type="similarity">
    <text evidence="4">Belongs to the cytochrome P450 family.</text>
</comment>
<organism evidence="6 7">
    <name type="scientific">Myxozyma melibiosi</name>
    <dbReference type="NCBI Taxonomy" id="54550"/>
    <lineage>
        <taxon>Eukaryota</taxon>
        <taxon>Fungi</taxon>
        <taxon>Dikarya</taxon>
        <taxon>Ascomycota</taxon>
        <taxon>Saccharomycotina</taxon>
        <taxon>Lipomycetes</taxon>
        <taxon>Lipomycetales</taxon>
        <taxon>Lipomycetaceae</taxon>
        <taxon>Myxozyma</taxon>
    </lineage>
</organism>
<dbReference type="PANTHER" id="PTHR24305">
    <property type="entry name" value="CYTOCHROME P450"/>
    <property type="match status" value="1"/>
</dbReference>
<dbReference type="InterPro" id="IPR002401">
    <property type="entry name" value="Cyt_P450_E_grp-I"/>
</dbReference>
<dbReference type="PANTHER" id="PTHR24305:SF172">
    <property type="entry name" value="P450, PUTATIVE (EUROFUNG)-RELATED"/>
    <property type="match status" value="1"/>
</dbReference>
<dbReference type="RefSeq" id="XP_064768094.1">
    <property type="nucleotide sequence ID" value="XM_064914138.1"/>
</dbReference>
<dbReference type="Proteomes" id="UP001498771">
    <property type="component" value="Unassembled WGS sequence"/>
</dbReference>
<dbReference type="InterPro" id="IPR050121">
    <property type="entry name" value="Cytochrome_P450_monoxygenase"/>
</dbReference>
<reference evidence="6 7" key="1">
    <citation type="submission" date="2024-03" db="EMBL/GenBank/DDBJ databases">
        <title>Genome-scale model development and genomic sequencing of the oleaginous clade Lipomyces.</title>
        <authorList>
            <consortium name="Lawrence Berkeley National Laboratory"/>
            <person name="Czajka J.J."/>
            <person name="Han Y."/>
            <person name="Kim J."/>
            <person name="Mondo S.J."/>
            <person name="Hofstad B.A."/>
            <person name="Robles A."/>
            <person name="Haridas S."/>
            <person name="Riley R."/>
            <person name="LaButti K."/>
            <person name="Pangilinan J."/>
            <person name="Andreopoulos W."/>
            <person name="Lipzen A."/>
            <person name="Yan J."/>
            <person name="Wang M."/>
            <person name="Ng V."/>
            <person name="Grigoriev I.V."/>
            <person name="Spatafora J.W."/>
            <person name="Magnuson J.K."/>
            <person name="Baker S.E."/>
            <person name="Pomraning K.R."/>
        </authorList>
    </citation>
    <scope>NUCLEOTIDE SEQUENCE [LARGE SCALE GENOMIC DNA]</scope>
    <source>
        <strain evidence="6 7">Phaff 52-87</strain>
    </source>
</reference>
<comment type="caution">
    <text evidence="6">The sequence shown here is derived from an EMBL/GenBank/DDBJ whole genome shotgun (WGS) entry which is preliminary data.</text>
</comment>
<dbReference type="GO" id="GO:0004497">
    <property type="term" value="F:monooxygenase activity"/>
    <property type="evidence" value="ECO:0007669"/>
    <property type="project" value="UniProtKB-KW"/>
</dbReference>
<keyword evidence="4 6" id="KW-0503">Monooxygenase</keyword>
<dbReference type="GeneID" id="90039650"/>
<dbReference type="InterPro" id="IPR036396">
    <property type="entry name" value="Cyt_P450_sf"/>
</dbReference>
<sequence length="519" mass="59501">MFALLALCALFLSCLWAAKCVVDYFRDPHNLRQYPSLTPLCAFTNLGYLLYIYGGDFRSRRMHALHRVHPVIRTGPASLSFADMRAINDIYGHATPCKKGPLYELSMGAHANLVDSVDHAEHAQKRKRLSNAFALKNLERWEFKVVDKCTRLVAQFDRICDDYRPRETLQGEKDAPVVSYRTWTNLFTVEAIADIALSQRLGFLESGTDLIPAEETDGAPIYKAHFIDAVHGSGRVNTPIVWSEEGYKIFKRVLNYLNPQFRRQIRLGHDFDNIIHYLARVRQERYERGEKLDDFFTCLMEDREGKRLNLDPKEVRAEVNIIMNAGSDTTAVAMTNAMYNLLKNPDKLAKLREELEKLNIPSDTIVPPYSIVRHCAYLRAVLDESLRVLPPLPLGLQRVTPPEGSSIAGRWIAGNTVVSVPAYSAHRDPNIFPDPEQFMPERWLTDSAKSFSQKYFIPFSMGSRGCIGRNITYLEQQLLLATLVRRYDFAFADPNFEPFYEERMNLLPGDMQLRIRRRG</sequence>
<keyword evidence="4" id="KW-0349">Heme</keyword>
<dbReference type="Pfam" id="PF00067">
    <property type="entry name" value="p450"/>
    <property type="match status" value="1"/>
</dbReference>
<dbReference type="SUPFAM" id="SSF48264">
    <property type="entry name" value="Cytochrome P450"/>
    <property type="match status" value="1"/>
</dbReference>
<name>A0ABR1F5F5_9ASCO</name>
<comment type="cofactor">
    <cofactor evidence="1">
        <name>heme</name>
        <dbReference type="ChEBI" id="CHEBI:30413"/>
    </cofactor>
</comment>
<keyword evidence="4" id="KW-0560">Oxidoreductase</keyword>
<keyword evidence="5" id="KW-0732">Signal</keyword>
<dbReference type="InterPro" id="IPR017972">
    <property type="entry name" value="Cyt_P450_CS"/>
</dbReference>
<evidence type="ECO:0000256" key="1">
    <source>
        <dbReference type="ARBA" id="ARBA00001971"/>
    </source>
</evidence>
<feature type="chain" id="PRO_5045200739" evidence="5">
    <location>
        <begin position="18"/>
        <end position="519"/>
    </location>
</feature>
<evidence type="ECO:0000313" key="7">
    <source>
        <dbReference type="Proteomes" id="UP001498771"/>
    </source>
</evidence>
<dbReference type="PRINTS" id="PR00463">
    <property type="entry name" value="EP450I"/>
</dbReference>